<dbReference type="SUPFAM" id="SSF47729">
    <property type="entry name" value="IHF-like DNA-binding proteins"/>
    <property type="match status" value="1"/>
</dbReference>
<dbReference type="Gene3D" id="4.10.520.10">
    <property type="entry name" value="IHF-like DNA-binding proteins"/>
    <property type="match status" value="1"/>
</dbReference>
<dbReference type="EMBL" id="SRYJ01000065">
    <property type="protein sequence ID" value="TGY67450.1"/>
    <property type="molecule type" value="Genomic_DNA"/>
</dbReference>
<proteinExistence type="predicted"/>
<protein>
    <submittedName>
        <fullName evidence="3">DNA-binding protein</fullName>
    </submittedName>
</protein>
<organism evidence="3 4">
    <name type="scientific">Phocaeicola sartorii</name>
    <dbReference type="NCBI Taxonomy" id="671267"/>
    <lineage>
        <taxon>Bacteria</taxon>
        <taxon>Pseudomonadati</taxon>
        <taxon>Bacteroidota</taxon>
        <taxon>Bacteroidia</taxon>
        <taxon>Bacteroidales</taxon>
        <taxon>Bacteroidaceae</taxon>
        <taxon>Phocaeicola</taxon>
    </lineage>
</organism>
<dbReference type="GO" id="GO:0003677">
    <property type="term" value="F:DNA binding"/>
    <property type="evidence" value="ECO:0007669"/>
    <property type="project" value="UniProtKB-KW"/>
</dbReference>
<feature type="domain" description="HU" evidence="2">
    <location>
        <begin position="1"/>
        <end position="123"/>
    </location>
</feature>
<evidence type="ECO:0000313" key="4">
    <source>
        <dbReference type="Proteomes" id="UP000310760"/>
    </source>
</evidence>
<sequence>MSINYSTAMYSNPLDEDAPKKAYAKSQYTNILTLDKFAEHIASHGSKYNRADIYAVLMQTVDCMREMLLEGKRIEMGDLGVFSVSIQSQGAESLEAFNPAIHIEQLNVNWTPGDRFRNLLENAVFNLVPSRRAAKILLKSIKAGETTVDLTGGSEADKPTEGQV</sequence>
<name>A0A4V3RSM6_9BACT</name>
<dbReference type="RefSeq" id="WP_135952698.1">
    <property type="nucleotide sequence ID" value="NZ_CAXHRC010000002.1"/>
</dbReference>
<accession>A0A4V3RSM6</accession>
<dbReference type="AlphaFoldDB" id="A0A4V3RSM6"/>
<dbReference type="InterPro" id="IPR041607">
    <property type="entry name" value="HU-HIG"/>
</dbReference>
<keyword evidence="1 3" id="KW-0238">DNA-binding</keyword>
<gene>
    <name evidence="3" type="ORF">E5339_20190</name>
</gene>
<evidence type="ECO:0000259" key="2">
    <source>
        <dbReference type="Pfam" id="PF18291"/>
    </source>
</evidence>
<evidence type="ECO:0000313" key="3">
    <source>
        <dbReference type="EMBL" id="TGY67450.1"/>
    </source>
</evidence>
<dbReference type="Pfam" id="PF18291">
    <property type="entry name" value="HU-HIG"/>
    <property type="match status" value="1"/>
</dbReference>
<comment type="caution">
    <text evidence="3">The sequence shown here is derived from an EMBL/GenBank/DDBJ whole genome shotgun (WGS) entry which is preliminary data.</text>
</comment>
<reference evidence="3 4" key="1">
    <citation type="submission" date="2019-04" db="EMBL/GenBank/DDBJ databases">
        <title>Microbes associate with the intestines of laboratory mice.</title>
        <authorList>
            <person name="Navarre W."/>
            <person name="Wong E."/>
            <person name="Huang K."/>
            <person name="Tropini C."/>
            <person name="Ng K."/>
            <person name="Yu B."/>
        </authorList>
    </citation>
    <scope>NUCLEOTIDE SEQUENCE [LARGE SCALE GENOMIC DNA]</scope>
    <source>
        <strain evidence="3 4">NM22_B1</strain>
    </source>
</reference>
<dbReference type="Proteomes" id="UP000310760">
    <property type="component" value="Unassembled WGS sequence"/>
</dbReference>
<evidence type="ECO:0000256" key="1">
    <source>
        <dbReference type="ARBA" id="ARBA00023125"/>
    </source>
</evidence>
<dbReference type="InterPro" id="IPR010992">
    <property type="entry name" value="IHF-like_DNA-bd_dom_sf"/>
</dbReference>